<dbReference type="AlphaFoldDB" id="A0A839UAF8"/>
<proteinExistence type="predicted"/>
<reference evidence="4 5" key="1">
    <citation type="submission" date="2020-08" db="EMBL/GenBank/DDBJ databases">
        <title>Genomic Encyclopedia of Type Strains, Phase III (KMG-III): the genomes of soil and plant-associated and newly described type strains.</title>
        <authorList>
            <person name="Whitman W."/>
        </authorList>
    </citation>
    <scope>NUCLEOTIDE SEQUENCE [LARGE SCALE GENOMIC DNA]</scope>
    <source>
        <strain evidence="4 5">CECT 7015</strain>
    </source>
</reference>
<keyword evidence="5" id="KW-1185">Reference proteome</keyword>
<keyword evidence="1" id="KW-0175">Coiled coil</keyword>
<gene>
    <name evidence="4" type="ORF">FHS21_003279</name>
</gene>
<name>A0A839UAF8_9HYPH</name>
<dbReference type="GO" id="GO:0005886">
    <property type="term" value="C:plasma membrane"/>
    <property type="evidence" value="ECO:0007669"/>
    <property type="project" value="TreeGrafter"/>
</dbReference>
<dbReference type="EMBL" id="JACHXN010000009">
    <property type="protein sequence ID" value="MBB3146863.1"/>
    <property type="molecule type" value="Genomic_DNA"/>
</dbReference>
<dbReference type="SUPFAM" id="SSF111369">
    <property type="entry name" value="HlyD-like secretion proteins"/>
    <property type="match status" value="1"/>
</dbReference>
<feature type="chain" id="PRO_5033047606" evidence="2">
    <location>
        <begin position="27"/>
        <end position="344"/>
    </location>
</feature>
<feature type="signal peptide" evidence="2">
    <location>
        <begin position="1"/>
        <end position="26"/>
    </location>
</feature>
<dbReference type="Pfam" id="PF00364">
    <property type="entry name" value="Biotin_lipoyl"/>
    <property type="match status" value="1"/>
</dbReference>
<dbReference type="PANTHER" id="PTHR30438:SF2">
    <property type="entry name" value="MEMBRANE PROTEIN"/>
    <property type="match status" value="1"/>
</dbReference>
<dbReference type="Gene3D" id="2.40.50.100">
    <property type="match status" value="1"/>
</dbReference>
<feature type="domain" description="Lipoyl-binding" evidence="3">
    <location>
        <begin position="65"/>
        <end position="95"/>
    </location>
</feature>
<comment type="caution">
    <text evidence="4">The sequence shown here is derived from an EMBL/GenBank/DDBJ whole genome shotgun (WGS) entry which is preliminary data.</text>
</comment>
<evidence type="ECO:0000313" key="4">
    <source>
        <dbReference type="EMBL" id="MBB3146863.1"/>
    </source>
</evidence>
<accession>A0A839UAF8</accession>
<evidence type="ECO:0000256" key="1">
    <source>
        <dbReference type="SAM" id="Coils"/>
    </source>
</evidence>
<evidence type="ECO:0000259" key="3">
    <source>
        <dbReference type="Pfam" id="PF00364"/>
    </source>
</evidence>
<dbReference type="Gene3D" id="1.10.287.470">
    <property type="entry name" value="Helix hairpin bin"/>
    <property type="match status" value="1"/>
</dbReference>
<feature type="coiled-coil region" evidence="1">
    <location>
        <begin position="97"/>
        <end position="145"/>
    </location>
</feature>
<sequence>MRRLHTLSLLPAVLALSTILANNAIAESGASALGNRIQTFWNDVTGKTIPTGISSSNGRVEAEQVLISAKFAGRVSEVLVDEGQTVDAGTVIARMDVSDLEAQLAGAQAQVRRADKAATEAKAAIEQRESELVLARQELERASALREGGFGTTQALDLRRSQLNVAQASRAAAVANLDAAYASTDAASADVARIRSLLEDSVLKAPRRGRVEYKLVQSGEVVAAGAPVVTLLDLSDVYMTIFLPAHAAGRVALGDDARIILDPAPDYVVPATISFIATEAQFTPKTVETTDEREKLMFRVKLRIAPSLLRQYETRVKAGVRGVGYVRTSQKAKWPNNLTVKLPN</sequence>
<evidence type="ECO:0000313" key="5">
    <source>
        <dbReference type="Proteomes" id="UP000554520"/>
    </source>
</evidence>
<keyword evidence="2" id="KW-0732">Signal</keyword>
<organism evidence="4 5">
    <name type="scientific">Phyllobacterium trifolii</name>
    <dbReference type="NCBI Taxonomy" id="300193"/>
    <lineage>
        <taxon>Bacteria</taxon>
        <taxon>Pseudomonadati</taxon>
        <taxon>Pseudomonadota</taxon>
        <taxon>Alphaproteobacteria</taxon>
        <taxon>Hyphomicrobiales</taxon>
        <taxon>Phyllobacteriaceae</taxon>
        <taxon>Phyllobacterium</taxon>
    </lineage>
</organism>
<evidence type="ECO:0000256" key="2">
    <source>
        <dbReference type="SAM" id="SignalP"/>
    </source>
</evidence>
<protein>
    <submittedName>
        <fullName evidence="4">HlyD family secretion protein</fullName>
    </submittedName>
</protein>
<dbReference type="PANTHER" id="PTHR30438">
    <property type="entry name" value="36 KDA ANTIGEN-RELATED"/>
    <property type="match status" value="1"/>
</dbReference>
<dbReference type="Proteomes" id="UP000554520">
    <property type="component" value="Unassembled WGS sequence"/>
</dbReference>
<dbReference type="Gene3D" id="2.40.30.170">
    <property type="match status" value="1"/>
</dbReference>
<dbReference type="InterPro" id="IPR000089">
    <property type="entry name" value="Biotin_lipoyl"/>
</dbReference>
<dbReference type="RefSeq" id="WP_376772118.1">
    <property type="nucleotide sequence ID" value="NZ_JACHXN010000009.1"/>
</dbReference>